<dbReference type="GO" id="GO:0006890">
    <property type="term" value="P:retrograde vesicle-mediated transport, Golgi to endoplasmic reticulum"/>
    <property type="evidence" value="ECO:0007669"/>
    <property type="project" value="TreeGrafter"/>
</dbReference>
<evidence type="ECO:0000256" key="1">
    <source>
        <dbReference type="ARBA" id="ARBA00004163"/>
    </source>
</evidence>
<evidence type="ECO:0000256" key="10">
    <source>
        <dbReference type="SAM" id="MobiDB-lite"/>
    </source>
</evidence>
<reference evidence="12 13" key="1">
    <citation type="journal article" date="2014" name="BMC Genomics">
        <title>Comparative genome sequencing reveals chemotype-specific gene clusters in the toxigenic black mold Stachybotrys.</title>
        <authorList>
            <person name="Semeiks J."/>
            <person name="Borek D."/>
            <person name="Otwinowski Z."/>
            <person name="Grishin N.V."/>
        </authorList>
    </citation>
    <scope>NUCLEOTIDE SEQUENCE [LARGE SCALE GENOMIC DNA]</scope>
    <source>
        <strain evidence="13">CBS 109288 / IBT 7711</strain>
    </source>
</reference>
<evidence type="ECO:0000256" key="8">
    <source>
        <dbReference type="ARBA" id="ARBA00022989"/>
    </source>
</evidence>
<evidence type="ECO:0000256" key="5">
    <source>
        <dbReference type="ARBA" id="ARBA00022824"/>
    </source>
</evidence>
<feature type="region of interest" description="Disordered" evidence="10">
    <location>
        <begin position="130"/>
        <end position="220"/>
    </location>
</feature>
<keyword evidence="3" id="KW-0813">Transport</keyword>
<keyword evidence="5" id="KW-0256">Endoplasmic reticulum</keyword>
<protein>
    <recommendedName>
        <fullName evidence="14">Synaptobrevin</fullName>
    </recommendedName>
</protein>
<comment type="similarity">
    <text evidence="2">Belongs to the USE1 family.</text>
</comment>
<name>A0A084APL6_STACB</name>
<accession>A0A084APL6</accession>
<dbReference type="PANTHER" id="PTHR13050">
    <property type="entry name" value="USE1-LIKE PROTEIN"/>
    <property type="match status" value="1"/>
</dbReference>
<dbReference type="Proteomes" id="UP000028045">
    <property type="component" value="Unassembled WGS sequence"/>
</dbReference>
<proteinExistence type="inferred from homology"/>
<organism evidence="12 13">
    <name type="scientific">Stachybotrys chartarum (strain CBS 109288 / IBT 7711)</name>
    <name type="common">Toxic black mold</name>
    <name type="synonym">Stilbospora chartarum</name>
    <dbReference type="NCBI Taxonomy" id="1280523"/>
    <lineage>
        <taxon>Eukaryota</taxon>
        <taxon>Fungi</taxon>
        <taxon>Dikarya</taxon>
        <taxon>Ascomycota</taxon>
        <taxon>Pezizomycotina</taxon>
        <taxon>Sordariomycetes</taxon>
        <taxon>Hypocreomycetidae</taxon>
        <taxon>Hypocreales</taxon>
        <taxon>Stachybotryaceae</taxon>
        <taxon>Stachybotrys</taxon>
    </lineage>
</organism>
<dbReference type="GO" id="GO:0031201">
    <property type="term" value="C:SNARE complex"/>
    <property type="evidence" value="ECO:0007669"/>
    <property type="project" value="TreeGrafter"/>
</dbReference>
<evidence type="ECO:0000256" key="9">
    <source>
        <dbReference type="ARBA" id="ARBA00023136"/>
    </source>
</evidence>
<dbReference type="GO" id="GO:0005789">
    <property type="term" value="C:endoplasmic reticulum membrane"/>
    <property type="evidence" value="ECO:0007669"/>
    <property type="project" value="UniProtKB-SubCell"/>
</dbReference>
<dbReference type="GO" id="GO:0005484">
    <property type="term" value="F:SNAP receptor activity"/>
    <property type="evidence" value="ECO:0007669"/>
    <property type="project" value="TreeGrafter"/>
</dbReference>
<dbReference type="EMBL" id="KL648627">
    <property type="protein sequence ID" value="KEY67245.1"/>
    <property type="molecule type" value="Genomic_DNA"/>
</dbReference>
<dbReference type="GO" id="GO:0015031">
    <property type="term" value="P:protein transport"/>
    <property type="evidence" value="ECO:0007669"/>
    <property type="project" value="UniProtKB-KW"/>
</dbReference>
<evidence type="ECO:0000313" key="13">
    <source>
        <dbReference type="Proteomes" id="UP000028045"/>
    </source>
</evidence>
<evidence type="ECO:0000256" key="11">
    <source>
        <dbReference type="SAM" id="Phobius"/>
    </source>
</evidence>
<dbReference type="InterPro" id="IPR019150">
    <property type="entry name" value="Vesicle_transport_protein_Use1"/>
</dbReference>
<evidence type="ECO:0000256" key="3">
    <source>
        <dbReference type="ARBA" id="ARBA00022448"/>
    </source>
</evidence>
<feature type="compositionally biased region" description="Polar residues" evidence="10">
    <location>
        <begin position="190"/>
        <end position="199"/>
    </location>
</feature>
<feature type="compositionally biased region" description="Low complexity" evidence="10">
    <location>
        <begin position="204"/>
        <end position="220"/>
    </location>
</feature>
<comment type="subcellular location">
    <subcellularLocation>
        <location evidence="1">Endoplasmic reticulum membrane</location>
        <topology evidence="1">Single-pass type IV membrane protein</topology>
    </subcellularLocation>
</comment>
<dbReference type="HOGENOM" id="CLU_027976_0_0_1"/>
<evidence type="ECO:0000256" key="7">
    <source>
        <dbReference type="ARBA" id="ARBA00022927"/>
    </source>
</evidence>
<evidence type="ECO:0000256" key="2">
    <source>
        <dbReference type="ARBA" id="ARBA00007891"/>
    </source>
</evidence>
<gene>
    <name evidence="12" type="ORF">S7711_06712</name>
</gene>
<dbReference type="PANTHER" id="PTHR13050:SF7">
    <property type="entry name" value="VESICLE TRANSPORT PROTEIN USE1"/>
    <property type="match status" value="1"/>
</dbReference>
<keyword evidence="6" id="KW-0931">ER-Golgi transport</keyword>
<evidence type="ECO:0008006" key="14">
    <source>
        <dbReference type="Google" id="ProtNLM"/>
    </source>
</evidence>
<evidence type="ECO:0000256" key="6">
    <source>
        <dbReference type="ARBA" id="ARBA00022892"/>
    </source>
</evidence>
<keyword evidence="4 11" id="KW-0812">Transmembrane</keyword>
<keyword evidence="9 11" id="KW-0472">Membrane</keyword>
<dbReference type="AlphaFoldDB" id="A0A084APL6"/>
<keyword evidence="7" id="KW-0653">Protein transport</keyword>
<sequence length="346" mass="38516">MARLSQVPYPANERKDPSATAIIELGQSLYRLQQTVLHPTAEREHRLRTSEYERARLESNLEYARTVLTQLERDTLGIKAPSRRSEVQGTLNQHRELLELLFDRLEDIRKIAVEDEYDSDGEDLLSEIIPTPSESMNSASGDGAASETAEDTSSDHLRGATSTVQATSLPEREPEPETPPAPVPEPHPQTAYTHTTQTMRSRRTAQTPSPTPSQTAHSTARAALFANRRKPAPPQTSTATAEAILDQQRLEQDALSESILKMAGALKASSQKFSTTLDQDKDVLGRAGEGMDKTERSMEAARGRMGALRRMSEGKGWWGRMILYAWVYGMMVTLVLMVFVLPKLRF</sequence>
<dbReference type="OrthoDB" id="3231855at2759"/>
<keyword evidence="13" id="KW-1185">Reference proteome</keyword>
<feature type="compositionally biased region" description="Pro residues" evidence="10">
    <location>
        <begin position="177"/>
        <end position="187"/>
    </location>
</feature>
<evidence type="ECO:0000256" key="4">
    <source>
        <dbReference type="ARBA" id="ARBA00022692"/>
    </source>
</evidence>
<keyword evidence="8 11" id="KW-1133">Transmembrane helix</keyword>
<feature type="transmembrane region" description="Helical" evidence="11">
    <location>
        <begin position="317"/>
        <end position="341"/>
    </location>
</feature>
<evidence type="ECO:0000313" key="12">
    <source>
        <dbReference type="EMBL" id="KEY67245.1"/>
    </source>
</evidence>